<dbReference type="AlphaFoldDB" id="F6G3U8"/>
<evidence type="ECO:0000256" key="2">
    <source>
        <dbReference type="ARBA" id="ARBA00023012"/>
    </source>
</evidence>
<dbReference type="Pfam" id="PF00072">
    <property type="entry name" value="Response_reg"/>
    <property type="match status" value="1"/>
</dbReference>
<dbReference type="InterPro" id="IPR050595">
    <property type="entry name" value="Bact_response_regulator"/>
</dbReference>
<evidence type="ECO:0000256" key="1">
    <source>
        <dbReference type="ARBA" id="ARBA00022553"/>
    </source>
</evidence>
<keyword evidence="1 3" id="KW-0597">Phosphoprotein</keyword>
<dbReference type="PANTHER" id="PTHR44591">
    <property type="entry name" value="STRESS RESPONSE REGULATOR PROTEIN 1"/>
    <property type="match status" value="1"/>
</dbReference>
<dbReference type="PANTHER" id="PTHR44591:SF14">
    <property type="entry name" value="PROTEIN PILG"/>
    <property type="match status" value="1"/>
</dbReference>
<dbReference type="eggNOG" id="COG0784">
    <property type="taxonomic scope" value="Bacteria"/>
</dbReference>
<accession>F6G3U8</accession>
<organism evidence="5 6">
    <name type="scientific">Ralstonia solanacearum (strain Po82)</name>
    <dbReference type="NCBI Taxonomy" id="1031711"/>
    <lineage>
        <taxon>Bacteria</taxon>
        <taxon>Pseudomonadati</taxon>
        <taxon>Pseudomonadota</taxon>
        <taxon>Betaproteobacteria</taxon>
        <taxon>Burkholderiales</taxon>
        <taxon>Burkholderiaceae</taxon>
        <taxon>Ralstonia</taxon>
        <taxon>Ralstonia solanacearum species complex</taxon>
    </lineage>
</organism>
<evidence type="ECO:0000256" key="3">
    <source>
        <dbReference type="PROSITE-ProRule" id="PRU00169"/>
    </source>
</evidence>
<dbReference type="HOGENOM" id="CLU_000445_69_17_4"/>
<feature type="domain" description="Response regulatory" evidence="4">
    <location>
        <begin position="81"/>
        <end position="197"/>
    </location>
</feature>
<dbReference type="GO" id="GO:0000160">
    <property type="term" value="P:phosphorelay signal transduction system"/>
    <property type="evidence" value="ECO:0007669"/>
    <property type="project" value="UniProtKB-KW"/>
</dbReference>
<dbReference type="Gene3D" id="3.40.50.2300">
    <property type="match status" value="1"/>
</dbReference>
<evidence type="ECO:0000313" key="6">
    <source>
        <dbReference type="Proteomes" id="UP000007953"/>
    </source>
</evidence>
<protein>
    <submittedName>
        <fullName evidence="5">Twitching motility two-component response regulator protein</fullName>
    </submittedName>
</protein>
<dbReference type="PROSITE" id="PS50110">
    <property type="entry name" value="RESPONSE_REGULATORY"/>
    <property type="match status" value="1"/>
</dbReference>
<reference evidence="5 6" key="1">
    <citation type="journal article" date="2011" name="J. Bacteriol.">
        <title>Complete genome sequence of the plant pathogen Ralstonia solanacearum strain Po82.</title>
        <authorList>
            <person name="Xu J."/>
            <person name="Zheng H.J."/>
            <person name="Liu L."/>
            <person name="Pan Z.C."/>
            <person name="Prior P."/>
            <person name="Tang B."/>
            <person name="Xu J.S."/>
            <person name="Zhang H."/>
            <person name="Tian Q."/>
            <person name="Zhang L.Q."/>
            <person name="Feng J."/>
        </authorList>
    </citation>
    <scope>NUCLEOTIDE SEQUENCE [LARGE SCALE GENOMIC DNA]</scope>
    <source>
        <strain evidence="5 6">Po82</strain>
    </source>
</reference>
<feature type="modified residue" description="4-aspartylphosphate" evidence="3">
    <location>
        <position position="130"/>
    </location>
</feature>
<sequence>MTCHTSTHSELHNFISGPGGVVLKSSPAWPWAYAARRFAAFHPVGISWRPMVAQRENMMQSARVEQPNNSQPLASSLAGRKVLVIDDSSTIRRTAQIFLSKVDCQVVLAEDGFDALAKLGDFKPDIVFCDILMPKLDGYLTCSLIKKSPKFHATPVVMLSSRDGVFDRARGKLVGAVDHLAKPFSREALLEAVQAHLPAAAGAAQ</sequence>
<evidence type="ECO:0000313" key="5">
    <source>
        <dbReference type="EMBL" id="AEG69995.1"/>
    </source>
</evidence>
<gene>
    <name evidence="5" type="primary">pilG</name>
    <name evidence="5" type="ordered locus">RSPO_c02702</name>
</gene>
<name>F6G3U8_RALS8</name>
<dbReference type="InterPro" id="IPR001789">
    <property type="entry name" value="Sig_transdc_resp-reg_receiver"/>
</dbReference>
<dbReference type="InterPro" id="IPR011006">
    <property type="entry name" value="CheY-like_superfamily"/>
</dbReference>
<dbReference type="SUPFAM" id="SSF52172">
    <property type="entry name" value="CheY-like"/>
    <property type="match status" value="1"/>
</dbReference>
<evidence type="ECO:0000259" key="4">
    <source>
        <dbReference type="PROSITE" id="PS50110"/>
    </source>
</evidence>
<proteinExistence type="predicted"/>
<dbReference type="PATRIC" id="fig|1031711.3.peg.2643"/>
<dbReference type="KEGG" id="rsn:RSPO_c02702"/>
<dbReference type="EMBL" id="CP002819">
    <property type="protein sequence ID" value="AEG69995.1"/>
    <property type="molecule type" value="Genomic_DNA"/>
</dbReference>
<keyword evidence="2" id="KW-0902">Two-component regulatory system</keyword>
<dbReference type="Proteomes" id="UP000007953">
    <property type="component" value="Chromosome"/>
</dbReference>
<dbReference type="SMART" id="SM00448">
    <property type="entry name" value="REC"/>
    <property type="match status" value="1"/>
</dbReference>